<feature type="region of interest" description="Disordered" evidence="1">
    <location>
        <begin position="1"/>
        <end position="78"/>
    </location>
</feature>
<comment type="caution">
    <text evidence="2">The sequence shown here is derived from an EMBL/GenBank/DDBJ whole genome shotgun (WGS) entry which is preliminary data.</text>
</comment>
<keyword evidence="3" id="KW-1185">Reference proteome</keyword>
<proteinExistence type="predicted"/>
<reference evidence="2 3" key="1">
    <citation type="journal article" date="2023" name="Plants (Basel)">
        <title>Bridging the Gap: Combining Genomics and Transcriptomics Approaches to Understand Stylosanthes scabra, an Orphan Legume from the Brazilian Caatinga.</title>
        <authorList>
            <person name="Ferreira-Neto J.R.C."/>
            <person name="da Silva M.D."/>
            <person name="Binneck E."/>
            <person name="de Melo N.F."/>
            <person name="da Silva R.H."/>
            <person name="de Melo A.L.T.M."/>
            <person name="Pandolfi V."/>
            <person name="Bustamante F.O."/>
            <person name="Brasileiro-Vidal A.C."/>
            <person name="Benko-Iseppon A.M."/>
        </authorList>
    </citation>
    <scope>NUCLEOTIDE SEQUENCE [LARGE SCALE GENOMIC DNA]</scope>
    <source>
        <tissue evidence="2">Leaves</tissue>
    </source>
</reference>
<gene>
    <name evidence="2" type="ORF">PIB30_004772</name>
</gene>
<protein>
    <submittedName>
        <fullName evidence="2">Uncharacterized protein</fullName>
    </submittedName>
</protein>
<evidence type="ECO:0000313" key="3">
    <source>
        <dbReference type="Proteomes" id="UP001341840"/>
    </source>
</evidence>
<name>A0ABU6T5N7_9FABA</name>
<feature type="compositionally biased region" description="Polar residues" evidence="1">
    <location>
        <begin position="39"/>
        <end position="53"/>
    </location>
</feature>
<feature type="compositionally biased region" description="Low complexity" evidence="1">
    <location>
        <begin position="54"/>
        <end position="71"/>
    </location>
</feature>
<feature type="compositionally biased region" description="Pro residues" evidence="1">
    <location>
        <begin position="1"/>
        <end position="33"/>
    </location>
</feature>
<accession>A0ABU6T5N7</accession>
<evidence type="ECO:0000313" key="2">
    <source>
        <dbReference type="EMBL" id="MED6143268.1"/>
    </source>
</evidence>
<dbReference type="EMBL" id="JASCZI010090630">
    <property type="protein sequence ID" value="MED6143268.1"/>
    <property type="molecule type" value="Genomic_DNA"/>
</dbReference>
<dbReference type="Proteomes" id="UP001341840">
    <property type="component" value="Unassembled WGS sequence"/>
</dbReference>
<sequence length="99" mass="10576">MTLPQPAPPPPRPPMQSPPPPPPPFLLPPPLRPRPQLLTLISSHLSPPTASSISRLSPPLTTPNSSPRLSLVWDSGDDGGRATVLMVERPVLDDLNYAA</sequence>
<organism evidence="2 3">
    <name type="scientific">Stylosanthes scabra</name>
    <dbReference type="NCBI Taxonomy" id="79078"/>
    <lineage>
        <taxon>Eukaryota</taxon>
        <taxon>Viridiplantae</taxon>
        <taxon>Streptophyta</taxon>
        <taxon>Embryophyta</taxon>
        <taxon>Tracheophyta</taxon>
        <taxon>Spermatophyta</taxon>
        <taxon>Magnoliopsida</taxon>
        <taxon>eudicotyledons</taxon>
        <taxon>Gunneridae</taxon>
        <taxon>Pentapetalae</taxon>
        <taxon>rosids</taxon>
        <taxon>fabids</taxon>
        <taxon>Fabales</taxon>
        <taxon>Fabaceae</taxon>
        <taxon>Papilionoideae</taxon>
        <taxon>50 kb inversion clade</taxon>
        <taxon>dalbergioids sensu lato</taxon>
        <taxon>Dalbergieae</taxon>
        <taxon>Pterocarpus clade</taxon>
        <taxon>Stylosanthes</taxon>
    </lineage>
</organism>
<evidence type="ECO:0000256" key="1">
    <source>
        <dbReference type="SAM" id="MobiDB-lite"/>
    </source>
</evidence>